<dbReference type="AlphaFoldDB" id="A0A562E3A7"/>
<protein>
    <submittedName>
        <fullName evidence="2">Ca-activated chloride channel family protein</fullName>
    </submittedName>
</protein>
<evidence type="ECO:0000313" key="2">
    <source>
        <dbReference type="EMBL" id="TWH16321.1"/>
    </source>
</evidence>
<evidence type="ECO:0000256" key="1">
    <source>
        <dbReference type="SAM" id="MobiDB-lite"/>
    </source>
</evidence>
<dbReference type="EMBL" id="VLJS01000031">
    <property type="protein sequence ID" value="TWH16321.1"/>
    <property type="molecule type" value="Genomic_DNA"/>
</dbReference>
<reference evidence="2 3" key="1">
    <citation type="submission" date="2019-07" db="EMBL/GenBank/DDBJ databases">
        <title>Genome sequencing of lignin-degrading bacterial isolates.</title>
        <authorList>
            <person name="Gladden J."/>
        </authorList>
    </citation>
    <scope>NUCLEOTIDE SEQUENCE [LARGE SCALE GENOMIC DNA]</scope>
    <source>
        <strain evidence="2 3">J19</strain>
    </source>
</reference>
<accession>A0A562E3A7</accession>
<feature type="compositionally biased region" description="Basic and acidic residues" evidence="1">
    <location>
        <begin position="54"/>
        <end position="66"/>
    </location>
</feature>
<comment type="caution">
    <text evidence="2">The sequence shown here is derived from an EMBL/GenBank/DDBJ whole genome shotgun (WGS) entry which is preliminary data.</text>
</comment>
<feature type="region of interest" description="Disordered" evidence="1">
    <location>
        <begin position="1"/>
        <end position="66"/>
    </location>
</feature>
<sequence length="66" mass="7729">MRQALERRGQEEGQAQPADAGGEEQRAQREQRQAHEAWLQRVPDDPGGLLRAKFRLEHERRQQEGR</sequence>
<feature type="compositionally biased region" description="Basic and acidic residues" evidence="1">
    <location>
        <begin position="23"/>
        <end position="35"/>
    </location>
</feature>
<feature type="compositionally biased region" description="Basic and acidic residues" evidence="1">
    <location>
        <begin position="1"/>
        <end position="11"/>
    </location>
</feature>
<evidence type="ECO:0000313" key="3">
    <source>
        <dbReference type="Proteomes" id="UP000321583"/>
    </source>
</evidence>
<organism evidence="2 3">
    <name type="scientific">Pseudoxanthomonas taiwanensis J19</name>
    <dbReference type="NCBI Taxonomy" id="935569"/>
    <lineage>
        <taxon>Bacteria</taxon>
        <taxon>Pseudomonadati</taxon>
        <taxon>Pseudomonadota</taxon>
        <taxon>Gammaproteobacteria</taxon>
        <taxon>Lysobacterales</taxon>
        <taxon>Lysobacteraceae</taxon>
        <taxon>Pseudoxanthomonas</taxon>
    </lineage>
</organism>
<gene>
    <name evidence="2" type="ORF">L613_012600000020</name>
</gene>
<dbReference type="Proteomes" id="UP000321583">
    <property type="component" value="Unassembled WGS sequence"/>
</dbReference>
<keyword evidence="3" id="KW-1185">Reference proteome</keyword>
<name>A0A562E3A7_9GAMM</name>
<proteinExistence type="predicted"/>